<feature type="non-terminal residue" evidence="1">
    <location>
        <position position="1"/>
    </location>
</feature>
<sequence length="48" mass="5101">LAGVGRCVLLARRVHHSDALCDVALLDDGGVPVLEMLDVDLVLCVDED</sequence>
<dbReference type="AlphaFoldDB" id="A0A8T8I5D5"/>
<proteinExistence type="predicted"/>
<name>A0A8T8I5D5_9PSEU</name>
<dbReference type="Proteomes" id="UP000671828">
    <property type="component" value="Chromosome"/>
</dbReference>
<protein>
    <submittedName>
        <fullName evidence="1">Uncharacterized protein</fullName>
    </submittedName>
</protein>
<evidence type="ECO:0000313" key="1">
    <source>
        <dbReference type="EMBL" id="QTR05969.1"/>
    </source>
</evidence>
<organism evidence="1 2">
    <name type="scientific">Saccharothrix algeriensis</name>
    <dbReference type="NCBI Taxonomy" id="173560"/>
    <lineage>
        <taxon>Bacteria</taxon>
        <taxon>Bacillati</taxon>
        <taxon>Actinomycetota</taxon>
        <taxon>Actinomycetes</taxon>
        <taxon>Pseudonocardiales</taxon>
        <taxon>Pseudonocardiaceae</taxon>
        <taxon>Saccharothrix</taxon>
    </lineage>
</organism>
<reference evidence="1" key="1">
    <citation type="submission" date="2021-04" db="EMBL/GenBank/DDBJ databases">
        <title>Saccharothrix algeriensis WGS.</title>
        <authorList>
            <person name="Stuskova K."/>
            <person name="Hakalova E."/>
            <person name="Tebbal A.B."/>
            <person name="Eichmeier A."/>
        </authorList>
    </citation>
    <scope>NUCLEOTIDE SEQUENCE</scope>
    <source>
        <strain evidence="1">NRRL B-24137</strain>
    </source>
</reference>
<dbReference type="EMBL" id="CP072788">
    <property type="protein sequence ID" value="QTR05969.1"/>
    <property type="molecule type" value="Genomic_DNA"/>
</dbReference>
<accession>A0A8T8I5D5</accession>
<evidence type="ECO:0000313" key="2">
    <source>
        <dbReference type="Proteomes" id="UP000671828"/>
    </source>
</evidence>
<gene>
    <name evidence="1" type="ORF">J7S33_04405</name>
</gene>